<evidence type="ECO:0000256" key="1">
    <source>
        <dbReference type="SAM" id="MobiDB-lite"/>
    </source>
</evidence>
<feature type="compositionally biased region" description="Basic and acidic residues" evidence="1">
    <location>
        <begin position="32"/>
        <end position="47"/>
    </location>
</feature>
<dbReference type="EMBL" id="JAODUO010000579">
    <property type="protein sequence ID" value="KAK2177781.1"/>
    <property type="molecule type" value="Genomic_DNA"/>
</dbReference>
<dbReference type="Proteomes" id="UP001209878">
    <property type="component" value="Unassembled WGS sequence"/>
</dbReference>
<organism evidence="2 3">
    <name type="scientific">Ridgeia piscesae</name>
    <name type="common">Tubeworm</name>
    <dbReference type="NCBI Taxonomy" id="27915"/>
    <lineage>
        <taxon>Eukaryota</taxon>
        <taxon>Metazoa</taxon>
        <taxon>Spiralia</taxon>
        <taxon>Lophotrochozoa</taxon>
        <taxon>Annelida</taxon>
        <taxon>Polychaeta</taxon>
        <taxon>Sedentaria</taxon>
        <taxon>Canalipalpata</taxon>
        <taxon>Sabellida</taxon>
        <taxon>Siboglinidae</taxon>
        <taxon>Ridgeia</taxon>
    </lineage>
</organism>
<feature type="region of interest" description="Disordered" evidence="1">
    <location>
        <begin position="32"/>
        <end position="64"/>
    </location>
</feature>
<proteinExistence type="predicted"/>
<comment type="caution">
    <text evidence="2">The sequence shown here is derived from an EMBL/GenBank/DDBJ whole genome shotgun (WGS) entry which is preliminary data.</text>
</comment>
<evidence type="ECO:0000313" key="3">
    <source>
        <dbReference type="Proteomes" id="UP001209878"/>
    </source>
</evidence>
<protein>
    <submittedName>
        <fullName evidence="2">Uncharacterized protein</fullName>
    </submittedName>
</protein>
<dbReference type="AlphaFoldDB" id="A0AAD9KUN0"/>
<evidence type="ECO:0000313" key="2">
    <source>
        <dbReference type="EMBL" id="KAK2177781.1"/>
    </source>
</evidence>
<accession>A0AAD9KUN0</accession>
<gene>
    <name evidence="2" type="ORF">NP493_578g00014</name>
</gene>
<reference evidence="2" key="1">
    <citation type="journal article" date="2023" name="Mol. Biol. Evol.">
        <title>Third-Generation Sequencing Reveals the Adaptive Role of the Epigenome in Three Deep-Sea Polychaetes.</title>
        <authorList>
            <person name="Perez M."/>
            <person name="Aroh O."/>
            <person name="Sun Y."/>
            <person name="Lan Y."/>
            <person name="Juniper S.K."/>
            <person name="Young C.R."/>
            <person name="Angers B."/>
            <person name="Qian P.Y."/>
        </authorList>
    </citation>
    <scope>NUCLEOTIDE SEQUENCE</scope>
    <source>
        <strain evidence="2">R07B-5</strain>
    </source>
</reference>
<feature type="compositionally biased region" description="Polar residues" evidence="1">
    <location>
        <begin position="49"/>
        <end position="64"/>
    </location>
</feature>
<keyword evidence="3" id="KW-1185">Reference proteome</keyword>
<sequence>MIENDTPIYVNNTQIEIVESYTYLGQRYRTTDKKQATRFKEESRPDGQHSPSTATSSRVTLEHA</sequence>
<name>A0AAD9KUN0_RIDPI</name>